<comment type="similarity">
    <text evidence="6">Belongs to the glyceraldehyde-3-phosphate dehydrogenase family.</text>
</comment>
<feature type="binding site" evidence="4">
    <location>
        <position position="37"/>
    </location>
    <ligand>
        <name>NAD(+)</name>
        <dbReference type="ChEBI" id="CHEBI:57540"/>
    </ligand>
</feature>
<dbReference type="InterPro" id="IPR020828">
    <property type="entry name" value="GlycerAld_3-P_DH_NAD(P)-bd"/>
</dbReference>
<accession>A0A1G7J1M3</accession>
<dbReference type="FunFam" id="3.40.50.720:FF:000001">
    <property type="entry name" value="Glyceraldehyde-3-phosphate dehydrogenase"/>
    <property type="match status" value="1"/>
</dbReference>
<organism evidence="8 9">
    <name type="scientific">Salipiger thiooxidans</name>
    <dbReference type="NCBI Taxonomy" id="282683"/>
    <lineage>
        <taxon>Bacteria</taxon>
        <taxon>Pseudomonadati</taxon>
        <taxon>Pseudomonadota</taxon>
        <taxon>Alphaproteobacteria</taxon>
        <taxon>Rhodobacterales</taxon>
        <taxon>Roseobacteraceae</taxon>
        <taxon>Salipiger</taxon>
    </lineage>
</organism>
<dbReference type="EMBL" id="FNAV01000014">
    <property type="protein sequence ID" value="SDF18892.1"/>
    <property type="molecule type" value="Genomic_DNA"/>
</dbReference>
<dbReference type="PIRSF" id="PIRSF000149">
    <property type="entry name" value="GAP_DH"/>
    <property type="match status" value="1"/>
</dbReference>
<dbReference type="STRING" id="282683.SAMN04488105_11447"/>
<keyword evidence="4" id="KW-0547">Nucleotide-binding</keyword>
<dbReference type="PROSITE" id="PS00071">
    <property type="entry name" value="GAPDH"/>
    <property type="match status" value="1"/>
</dbReference>
<dbReference type="PANTHER" id="PTHR43148">
    <property type="entry name" value="GLYCERALDEHYDE-3-PHOSPHATE DEHYDROGENASE 2"/>
    <property type="match status" value="1"/>
</dbReference>
<dbReference type="AlphaFoldDB" id="A0A1G7J1M3"/>
<keyword evidence="9" id="KW-1185">Reference proteome</keyword>
<dbReference type="SMART" id="SM00846">
    <property type="entry name" value="Gp_dh_N"/>
    <property type="match status" value="1"/>
</dbReference>
<evidence type="ECO:0000256" key="1">
    <source>
        <dbReference type="ARBA" id="ARBA00011881"/>
    </source>
</evidence>
<feature type="active site" description="Nucleophile" evidence="3">
    <location>
        <position position="151"/>
    </location>
</feature>
<dbReference type="SUPFAM" id="SSF55347">
    <property type="entry name" value="Glyceraldehyde-3-phosphate dehydrogenase-like, C-terminal domain"/>
    <property type="match status" value="1"/>
</dbReference>
<feature type="binding site" evidence="4">
    <location>
        <position position="121"/>
    </location>
    <ligand>
        <name>NAD(+)</name>
        <dbReference type="ChEBI" id="CHEBI:57540"/>
    </ligand>
</feature>
<name>A0A1G7J1M3_9RHOB</name>
<evidence type="ECO:0000256" key="4">
    <source>
        <dbReference type="PIRSR" id="PIRSR000149-3"/>
    </source>
</evidence>
<dbReference type="PRINTS" id="PR00078">
    <property type="entry name" value="G3PDHDRGNASE"/>
</dbReference>
<feature type="site" description="Activates thiol group during catalysis" evidence="5">
    <location>
        <position position="178"/>
    </location>
</feature>
<dbReference type="CDD" id="cd05214">
    <property type="entry name" value="GAPDH_I_N"/>
    <property type="match status" value="1"/>
</dbReference>
<dbReference type="SUPFAM" id="SSF51735">
    <property type="entry name" value="NAD(P)-binding Rossmann-fold domains"/>
    <property type="match status" value="1"/>
</dbReference>
<sequence>MARPVRIFINGFGRIGRTVFRQVVTGSRPVEIVGINDVAPLETCAYLLRYDSVYGPFPAPVETAPDALIVAGGRVPFHAVTDLRELDLTGVDVVLECTGRANRRDVAEAGLDAGAARVLISGPSKVADLTVVLGASDALPEGVRIVSNASCTTNAIAPLLRALDECSGIARAHVTTVHCATGSQPTVDRPGETLERSRAANESIVPTSTSAAAQVANVLPGLADRLSIAAVRIPSISVSAVDAVIQFTTPPADVEALLDRIADGQVIGSCADPCVSFDFRGRQESLILARTETQSVGPDQLRIFGWYDNESGFSARMLDMTERLALPS</sequence>
<feature type="binding site" evidence="4">
    <location>
        <begin position="14"/>
        <end position="15"/>
    </location>
    <ligand>
        <name>NAD(+)</name>
        <dbReference type="ChEBI" id="CHEBI:57540"/>
    </ligand>
</feature>
<protein>
    <submittedName>
        <fullName evidence="8">Glyceraldehyde 3-phosphate dehydrogenase</fullName>
    </submittedName>
</protein>
<evidence type="ECO:0000256" key="6">
    <source>
        <dbReference type="RuleBase" id="RU000397"/>
    </source>
</evidence>
<evidence type="ECO:0000313" key="8">
    <source>
        <dbReference type="EMBL" id="SDF18892.1"/>
    </source>
</evidence>
<dbReference type="GO" id="GO:0051287">
    <property type="term" value="F:NAD binding"/>
    <property type="evidence" value="ECO:0007669"/>
    <property type="project" value="InterPro"/>
</dbReference>
<dbReference type="Pfam" id="PF02800">
    <property type="entry name" value="Gp_dh_C"/>
    <property type="match status" value="1"/>
</dbReference>
<gene>
    <name evidence="8" type="ORF">SAMN04488105_11447</name>
</gene>
<evidence type="ECO:0000259" key="7">
    <source>
        <dbReference type="SMART" id="SM00846"/>
    </source>
</evidence>
<feature type="domain" description="Glyceraldehyde 3-phosphate dehydrogenase NAD(P) binding" evidence="7">
    <location>
        <begin position="5"/>
        <end position="151"/>
    </location>
</feature>
<comment type="subunit">
    <text evidence="1">Homotetramer.</text>
</comment>
<dbReference type="Proteomes" id="UP000198994">
    <property type="component" value="Unassembled WGS sequence"/>
</dbReference>
<dbReference type="InterPro" id="IPR036291">
    <property type="entry name" value="NAD(P)-bd_dom_sf"/>
</dbReference>
<dbReference type="Gene3D" id="3.30.360.10">
    <property type="entry name" value="Dihydrodipicolinate Reductase, domain 2"/>
    <property type="match status" value="1"/>
</dbReference>
<keyword evidence="2" id="KW-0560">Oxidoreductase</keyword>
<proteinExistence type="inferred from homology"/>
<dbReference type="InterPro" id="IPR020830">
    <property type="entry name" value="GlycerAld_3-P_DH_AS"/>
</dbReference>
<evidence type="ECO:0000256" key="3">
    <source>
        <dbReference type="PIRSR" id="PIRSR000149-1"/>
    </source>
</evidence>
<reference evidence="9" key="1">
    <citation type="submission" date="2016-10" db="EMBL/GenBank/DDBJ databases">
        <authorList>
            <person name="Varghese N."/>
            <person name="Submissions S."/>
        </authorList>
    </citation>
    <scope>NUCLEOTIDE SEQUENCE [LARGE SCALE GENOMIC DNA]</scope>
    <source>
        <strain evidence="9">DSM 10146</strain>
    </source>
</reference>
<dbReference type="GO" id="GO:0016620">
    <property type="term" value="F:oxidoreductase activity, acting on the aldehyde or oxo group of donors, NAD or NADP as acceptor"/>
    <property type="evidence" value="ECO:0007669"/>
    <property type="project" value="InterPro"/>
</dbReference>
<dbReference type="OrthoDB" id="9803304at2"/>
<dbReference type="Gene3D" id="3.40.50.720">
    <property type="entry name" value="NAD(P)-binding Rossmann-like Domain"/>
    <property type="match status" value="1"/>
</dbReference>
<feature type="binding site" evidence="4">
    <location>
        <position position="309"/>
    </location>
    <ligand>
        <name>NAD(+)</name>
        <dbReference type="ChEBI" id="CHEBI:57540"/>
    </ligand>
</feature>
<evidence type="ECO:0000256" key="5">
    <source>
        <dbReference type="PIRSR" id="PIRSR000149-4"/>
    </source>
</evidence>
<evidence type="ECO:0000313" key="9">
    <source>
        <dbReference type="Proteomes" id="UP000198994"/>
    </source>
</evidence>
<evidence type="ECO:0000256" key="2">
    <source>
        <dbReference type="ARBA" id="ARBA00023002"/>
    </source>
</evidence>
<dbReference type="Pfam" id="PF00044">
    <property type="entry name" value="Gp_dh_N"/>
    <property type="match status" value="1"/>
</dbReference>
<keyword evidence="4" id="KW-0520">NAD</keyword>
<dbReference type="InterPro" id="IPR020829">
    <property type="entry name" value="GlycerAld_3-P_DH_cat"/>
</dbReference>
<dbReference type="RefSeq" id="WP_089962399.1">
    <property type="nucleotide sequence ID" value="NZ_FNAV01000014.1"/>
</dbReference>
<dbReference type="InterPro" id="IPR020831">
    <property type="entry name" value="GlycerAld/Erythrose_P_DH"/>
</dbReference>